<name>A0A3P7P0J7_DIBLA</name>
<protein>
    <submittedName>
        <fullName evidence="2">Uncharacterized protein</fullName>
    </submittedName>
</protein>
<dbReference type="Proteomes" id="UP000281553">
    <property type="component" value="Unassembled WGS sequence"/>
</dbReference>
<organism evidence="2 3">
    <name type="scientific">Dibothriocephalus latus</name>
    <name type="common">Fish tapeworm</name>
    <name type="synonym">Diphyllobothrium latum</name>
    <dbReference type="NCBI Taxonomy" id="60516"/>
    <lineage>
        <taxon>Eukaryota</taxon>
        <taxon>Metazoa</taxon>
        <taxon>Spiralia</taxon>
        <taxon>Lophotrochozoa</taxon>
        <taxon>Platyhelminthes</taxon>
        <taxon>Cestoda</taxon>
        <taxon>Eucestoda</taxon>
        <taxon>Diphyllobothriidea</taxon>
        <taxon>Diphyllobothriidae</taxon>
        <taxon>Dibothriocephalus</taxon>
    </lineage>
</organism>
<gene>
    <name evidence="2" type="ORF">DILT_LOCUS10210</name>
</gene>
<feature type="region of interest" description="Disordered" evidence="1">
    <location>
        <begin position="48"/>
        <end position="76"/>
    </location>
</feature>
<evidence type="ECO:0000256" key="1">
    <source>
        <dbReference type="SAM" id="MobiDB-lite"/>
    </source>
</evidence>
<dbReference type="EMBL" id="UYRU01059073">
    <property type="protein sequence ID" value="VDN14379.1"/>
    <property type="molecule type" value="Genomic_DNA"/>
</dbReference>
<keyword evidence="3" id="KW-1185">Reference proteome</keyword>
<proteinExistence type="predicted"/>
<sequence length="95" mass="10434">MPITNINDGITVIKFVEAYDPVISAVYIMNADAASPCASDIPVRHSVSGSGSMGCSPRDEGSLQELTKRNGDQDHGQHKYYHWTATMRFFIPTCI</sequence>
<evidence type="ECO:0000313" key="3">
    <source>
        <dbReference type="Proteomes" id="UP000281553"/>
    </source>
</evidence>
<reference evidence="2 3" key="1">
    <citation type="submission" date="2018-11" db="EMBL/GenBank/DDBJ databases">
        <authorList>
            <consortium name="Pathogen Informatics"/>
        </authorList>
    </citation>
    <scope>NUCLEOTIDE SEQUENCE [LARGE SCALE GENOMIC DNA]</scope>
</reference>
<feature type="compositionally biased region" description="Basic and acidic residues" evidence="1">
    <location>
        <begin position="57"/>
        <end position="76"/>
    </location>
</feature>
<accession>A0A3P7P0J7</accession>
<evidence type="ECO:0000313" key="2">
    <source>
        <dbReference type="EMBL" id="VDN14379.1"/>
    </source>
</evidence>
<dbReference type="AlphaFoldDB" id="A0A3P7P0J7"/>